<name>A0A9C7UM71_9RHOD</name>
<feature type="region of interest" description="Disordered" evidence="1">
    <location>
        <begin position="37"/>
        <end position="67"/>
    </location>
</feature>
<keyword evidence="3" id="KW-1185">Reference proteome</keyword>
<feature type="compositionally biased region" description="Acidic residues" evidence="1">
    <location>
        <begin position="38"/>
        <end position="59"/>
    </location>
</feature>
<reference evidence="2" key="1">
    <citation type="journal article" date="2022" name="Proc. Natl. Acad. Sci. U.S.A.">
        <title>Life cycle and functional genomics of the unicellular red alga Galdieria for elucidating algal and plant evolution and industrial use.</title>
        <authorList>
            <person name="Hirooka S."/>
            <person name="Itabashi T."/>
            <person name="Ichinose T.M."/>
            <person name="Onuma R."/>
            <person name="Fujiwara T."/>
            <person name="Yamashita S."/>
            <person name="Jong L.W."/>
            <person name="Tomita R."/>
            <person name="Iwane A.H."/>
            <person name="Miyagishima S.Y."/>
        </authorList>
    </citation>
    <scope>NUCLEOTIDE SEQUENCE</scope>
    <source>
        <strain evidence="2">NBRC 102759</strain>
    </source>
</reference>
<reference evidence="2" key="2">
    <citation type="submission" date="2022-01" db="EMBL/GenBank/DDBJ databases">
        <authorList>
            <person name="Hirooka S."/>
            <person name="Miyagishima S.Y."/>
        </authorList>
    </citation>
    <scope>NUCLEOTIDE SEQUENCE</scope>
    <source>
        <strain evidence="2">NBRC 102759</strain>
    </source>
</reference>
<sequence length="308" mass="35148">MDFLTNNATRKKERVRWPDEMGSGLLEVVHVIESLEYSLEEDEDTTEEDLLENEEEEEPNWEKSSKDEKVARATKYAFAASLGGEAFPGKSRLEEMIRADMAKRGPVVEGADSVETETEVFEEFALKQPSHISRYKRNEKVEVHKKLAEALEELSIVRDELISANEKVSIQQKRLLEYESILKEKDNEISGYIREIDEKNRIIEFLIRRSGESDNLLAMVNGRRWSDLLDTRDSSTIRRDKVYREHIDSPRSIASIGGHSRLNDLKSNTVGAPVVPVVKAAESRDSLTKSAVFPSKIGVNRLQELKNK</sequence>
<protein>
    <submittedName>
        <fullName evidence="2">Uncharacterized protein</fullName>
    </submittedName>
</protein>
<organism evidence="2 3">
    <name type="scientific">Galdieria partita</name>
    <dbReference type="NCBI Taxonomy" id="83374"/>
    <lineage>
        <taxon>Eukaryota</taxon>
        <taxon>Rhodophyta</taxon>
        <taxon>Bangiophyceae</taxon>
        <taxon>Galdieriales</taxon>
        <taxon>Galdieriaceae</taxon>
        <taxon>Galdieria</taxon>
    </lineage>
</organism>
<evidence type="ECO:0000313" key="3">
    <source>
        <dbReference type="Proteomes" id="UP001061958"/>
    </source>
</evidence>
<evidence type="ECO:0000256" key="1">
    <source>
        <dbReference type="SAM" id="MobiDB-lite"/>
    </source>
</evidence>
<proteinExistence type="predicted"/>
<dbReference type="Proteomes" id="UP001061958">
    <property type="component" value="Unassembled WGS sequence"/>
</dbReference>
<comment type="caution">
    <text evidence="2">The sequence shown here is derived from an EMBL/GenBank/DDBJ whole genome shotgun (WGS) entry which is preliminary data.</text>
</comment>
<dbReference type="AlphaFoldDB" id="A0A9C7UM71"/>
<evidence type="ECO:0000313" key="2">
    <source>
        <dbReference type="EMBL" id="GJQ08288.1"/>
    </source>
</evidence>
<accession>A0A9C7UM71</accession>
<gene>
    <name evidence="2" type="ORF">GpartN1_g79.t1</name>
</gene>
<dbReference type="OrthoDB" id="10359617at2759"/>
<dbReference type="EMBL" id="BQMJ01000001">
    <property type="protein sequence ID" value="GJQ08288.1"/>
    <property type="molecule type" value="Genomic_DNA"/>
</dbReference>